<feature type="transmembrane region" description="Helical" evidence="10">
    <location>
        <begin position="365"/>
        <end position="387"/>
    </location>
</feature>
<keyword evidence="3" id="KW-0050">Antiport</keyword>
<evidence type="ECO:0000256" key="3">
    <source>
        <dbReference type="ARBA" id="ARBA00022449"/>
    </source>
</evidence>
<dbReference type="Pfam" id="PF04039">
    <property type="entry name" value="MnhB"/>
    <property type="match status" value="1"/>
</dbReference>
<keyword evidence="5 9" id="KW-0812">Transmembrane</keyword>
<accession>A0ABN1Q6V3</accession>
<evidence type="ECO:0000256" key="8">
    <source>
        <dbReference type="ARBA" id="ARBA00023136"/>
    </source>
</evidence>
<gene>
    <name evidence="16" type="ORF">GCM10009550_05730</name>
</gene>
<dbReference type="InterPro" id="IPR001750">
    <property type="entry name" value="ND/Mrp_TM"/>
</dbReference>
<protein>
    <submittedName>
        <fullName evidence="16">Monovalent cation/H+ antiporter subunit A</fullName>
    </submittedName>
</protein>
<comment type="caution">
    <text evidence="16">The sequence shown here is derived from an EMBL/GenBank/DDBJ whole genome shotgun (WGS) entry which is preliminary data.</text>
</comment>
<evidence type="ECO:0000259" key="14">
    <source>
        <dbReference type="Pfam" id="PF13244"/>
    </source>
</evidence>
<dbReference type="Pfam" id="PF13244">
    <property type="entry name" value="MbhD"/>
    <property type="match status" value="1"/>
</dbReference>
<dbReference type="Pfam" id="PF20501">
    <property type="entry name" value="MbhE"/>
    <property type="match status" value="1"/>
</dbReference>
<keyword evidence="7" id="KW-0406">Ion transport</keyword>
<dbReference type="PRINTS" id="PR01434">
    <property type="entry name" value="NADHDHGNASE5"/>
</dbReference>
<feature type="domain" description="Na+/H+ antiporter MnhB subunit-related protein" evidence="13">
    <location>
        <begin position="772"/>
        <end position="892"/>
    </location>
</feature>
<keyword evidence="6 10" id="KW-1133">Transmembrane helix</keyword>
<feature type="transmembrane region" description="Helical" evidence="10">
    <location>
        <begin position="295"/>
        <end position="314"/>
    </location>
</feature>
<feature type="transmembrane region" description="Helical" evidence="10">
    <location>
        <begin position="797"/>
        <end position="816"/>
    </location>
</feature>
<feature type="domain" description="MrpA C-terminal/MbhD" evidence="14">
    <location>
        <begin position="600"/>
        <end position="663"/>
    </location>
</feature>
<evidence type="ECO:0000256" key="7">
    <source>
        <dbReference type="ARBA" id="ARBA00023065"/>
    </source>
</evidence>
<evidence type="ECO:0000256" key="1">
    <source>
        <dbReference type="ARBA" id="ARBA00004651"/>
    </source>
</evidence>
<feature type="transmembrane region" description="Helical" evidence="10">
    <location>
        <begin position="836"/>
        <end position="855"/>
    </location>
</feature>
<reference evidence="16 17" key="1">
    <citation type="journal article" date="2019" name="Int. J. Syst. Evol. Microbiol.">
        <title>The Global Catalogue of Microorganisms (GCM) 10K type strain sequencing project: providing services to taxonomists for standard genome sequencing and annotation.</title>
        <authorList>
            <consortium name="The Broad Institute Genomics Platform"/>
            <consortium name="The Broad Institute Genome Sequencing Center for Infectious Disease"/>
            <person name="Wu L."/>
            <person name="Ma J."/>
        </authorList>
    </citation>
    <scope>NUCLEOTIDE SEQUENCE [LARGE SCALE GENOMIC DNA]</scope>
    <source>
        <strain evidence="16 17">JCM 10696</strain>
    </source>
</reference>
<evidence type="ECO:0000256" key="5">
    <source>
        <dbReference type="ARBA" id="ARBA00022692"/>
    </source>
</evidence>
<feature type="transmembrane region" description="Helical" evidence="10">
    <location>
        <begin position="489"/>
        <end position="515"/>
    </location>
</feature>
<dbReference type="PANTHER" id="PTHR43373">
    <property type="entry name" value="NA(+)/H(+) ANTIPORTER SUBUNIT"/>
    <property type="match status" value="1"/>
</dbReference>
<dbReference type="EMBL" id="BAAAHH010000001">
    <property type="protein sequence ID" value="GAA0938210.1"/>
    <property type="molecule type" value="Genomic_DNA"/>
</dbReference>
<dbReference type="InterPro" id="IPR050616">
    <property type="entry name" value="CPA3_Na-H_Antiporter_A"/>
</dbReference>
<evidence type="ECO:0000313" key="16">
    <source>
        <dbReference type="EMBL" id="GAA0938210.1"/>
    </source>
</evidence>
<sequence length="905" mass="93021">MVLLTALALMGGLTLAAPLVSRRLGRDAGYALSAGFAAVALVLSMVSPTVLAGGVVSASWEWIPSLGVAFTLRLDGLSALFCVLVLGVGALIMAYSARYLPEGGPHGFIYCLITAFGGSMLGLVLAGDLVLLYVFWELTTVVSFLLIGMSGGKGTRPAARALLVTASGGLALLGAVVLLVAVVGSSDLGVVLDSRREVLSSPLGPAIGALLIVAAFTKSGQVPFHFWLPGAMVAITPVSAYLHAATMVKAGIYLLMRFTTLFAGVPAWSLVLMGAGFLTAFLGAIWALQERDLKALLAYSTVSQLGLLTASIGVGTAVALAAAVLHTFAHALFKATLFMLVGVIDREAGNRDLHQLSGLARVMPVTAVLTGLAGLSLAGVIPLIGFVSKESLFQGFTGAQVVPGAGAVAGVLAVAVSALTFAYAMRIFYGVFAGPTLQPRLREPSWSFLAPAAVASVAGLILGPAVTVLNPLVRQASLDIEPWAVPPHFSFWHGFSIELFMSGATIAIGLALFLFRDRVDRVLRRPSPLEGGELFDQGYGRLLDAGSAVAGLTRRDSTAVFLARPVVGVVLLGAVGAVTYTGWGGARPPSEPADWIVLALVASAVAGLVAARSVLGMVMLSGAVGLLLTVWFLQAGAVDVALTLLLAEILTAVVAALVLWREPRTLPPERRRGALAGCGLAVLTGVTAAAGAAALTGRREISAAGEYFLRTAEPETGGHNVVNTVLVDFRGFDTLGEISVLAAVALGLASAKVGRPEDRGRLEPYDSPVLAPAYRILAPVIGVLSAYLFLRGHQEPGGGFIAALVAGLLVAFGVLIGRATTDRTVRPGVAWPPGWGLPISVAAGLAAVAAGRAFLAPLKASWTVPLLGPVELSSSLLFDFGVYLVVLGLMVTAVVRLGAGEGRVG</sequence>
<dbReference type="InterPro" id="IPR001516">
    <property type="entry name" value="Proton_antipo_N"/>
</dbReference>
<evidence type="ECO:0000313" key="17">
    <source>
        <dbReference type="Proteomes" id="UP001500665"/>
    </source>
</evidence>
<name>A0ABN1Q6V3_9ACTN</name>
<feature type="transmembrane region" description="Helical" evidence="10">
    <location>
        <begin position="28"/>
        <end position="46"/>
    </location>
</feature>
<evidence type="ECO:0000256" key="6">
    <source>
        <dbReference type="ARBA" id="ARBA00022989"/>
    </source>
</evidence>
<evidence type="ECO:0000256" key="4">
    <source>
        <dbReference type="ARBA" id="ARBA00022475"/>
    </source>
</evidence>
<evidence type="ECO:0000259" key="12">
    <source>
        <dbReference type="Pfam" id="PF00662"/>
    </source>
</evidence>
<feature type="domain" description="MrpA C-terminal/MbhE" evidence="15">
    <location>
        <begin position="678"/>
        <end position="748"/>
    </location>
</feature>
<feature type="transmembrane region" description="Helical" evidence="10">
    <location>
        <begin position="76"/>
        <end position="95"/>
    </location>
</feature>
<evidence type="ECO:0000256" key="10">
    <source>
        <dbReference type="SAM" id="Phobius"/>
    </source>
</evidence>
<keyword evidence="17" id="KW-1185">Reference proteome</keyword>
<feature type="transmembrane region" description="Helical" evidence="10">
    <location>
        <begin position="107"/>
        <end position="125"/>
    </location>
</feature>
<feature type="transmembrane region" description="Helical" evidence="10">
    <location>
        <begin position="640"/>
        <end position="660"/>
    </location>
</feature>
<feature type="transmembrane region" description="Helical" evidence="10">
    <location>
        <begin position="265"/>
        <end position="288"/>
    </location>
</feature>
<organism evidence="16 17">
    <name type="scientific">Actinocorallia libanotica</name>
    <dbReference type="NCBI Taxonomy" id="46162"/>
    <lineage>
        <taxon>Bacteria</taxon>
        <taxon>Bacillati</taxon>
        <taxon>Actinomycetota</taxon>
        <taxon>Actinomycetes</taxon>
        <taxon>Streptosporangiales</taxon>
        <taxon>Thermomonosporaceae</taxon>
        <taxon>Actinocorallia</taxon>
    </lineage>
</organism>
<feature type="transmembrane region" description="Helical" evidence="10">
    <location>
        <begin position="407"/>
        <end position="425"/>
    </location>
</feature>
<feature type="transmembrane region" description="Helical" evidence="10">
    <location>
        <begin position="595"/>
        <end position="611"/>
    </location>
</feature>
<feature type="transmembrane region" description="Helical" evidence="10">
    <location>
        <begin position="672"/>
        <end position="695"/>
    </location>
</feature>
<evidence type="ECO:0000259" key="13">
    <source>
        <dbReference type="Pfam" id="PF04039"/>
    </source>
</evidence>
<feature type="transmembrane region" description="Helical" evidence="10">
    <location>
        <begin position="224"/>
        <end position="245"/>
    </location>
</feature>
<dbReference type="Proteomes" id="UP001500665">
    <property type="component" value="Unassembled WGS sequence"/>
</dbReference>
<dbReference type="Pfam" id="PF00361">
    <property type="entry name" value="Proton_antipo_M"/>
    <property type="match status" value="1"/>
</dbReference>
<feature type="transmembrane region" description="Helical" evidence="10">
    <location>
        <begin position="320"/>
        <end position="344"/>
    </location>
</feature>
<evidence type="ECO:0000256" key="2">
    <source>
        <dbReference type="ARBA" id="ARBA00022448"/>
    </source>
</evidence>
<dbReference type="InterPro" id="IPR007182">
    <property type="entry name" value="MnhB"/>
</dbReference>
<keyword evidence="8 10" id="KW-0472">Membrane</keyword>
<proteinExistence type="predicted"/>
<comment type="subcellular location">
    <subcellularLocation>
        <location evidence="1">Cell membrane</location>
        <topology evidence="1">Multi-pass membrane protein</topology>
    </subcellularLocation>
    <subcellularLocation>
        <location evidence="9">Membrane</location>
        <topology evidence="9">Multi-pass membrane protein</topology>
    </subcellularLocation>
</comment>
<feature type="transmembrane region" description="Helical" evidence="10">
    <location>
        <begin position="772"/>
        <end position="790"/>
    </location>
</feature>
<keyword evidence="2" id="KW-0813">Transport</keyword>
<feature type="transmembrane region" description="Helical" evidence="10">
    <location>
        <begin position="876"/>
        <end position="899"/>
    </location>
</feature>
<feature type="transmembrane region" description="Helical" evidence="10">
    <location>
        <begin position="618"/>
        <end position="634"/>
    </location>
</feature>
<evidence type="ECO:0000259" key="11">
    <source>
        <dbReference type="Pfam" id="PF00361"/>
    </source>
</evidence>
<feature type="domain" description="NADH-Ubiquinone oxidoreductase (complex I) chain 5 N-terminal" evidence="12">
    <location>
        <begin position="63"/>
        <end position="101"/>
    </location>
</feature>
<feature type="transmembrane region" description="Helical" evidence="10">
    <location>
        <begin position="131"/>
        <end position="149"/>
    </location>
</feature>
<feature type="domain" description="NADH:quinone oxidoreductase/Mrp antiporter transmembrane" evidence="11">
    <location>
        <begin position="126"/>
        <end position="407"/>
    </location>
</feature>
<dbReference type="InterPro" id="IPR025383">
    <property type="entry name" value="MrpA_C/MbhD"/>
</dbReference>
<dbReference type="Pfam" id="PF00662">
    <property type="entry name" value="Proton_antipo_N"/>
    <property type="match status" value="1"/>
</dbReference>
<evidence type="ECO:0000256" key="9">
    <source>
        <dbReference type="RuleBase" id="RU000320"/>
    </source>
</evidence>
<feature type="transmembrane region" description="Helical" evidence="10">
    <location>
        <begin position="198"/>
        <end position="217"/>
    </location>
</feature>
<feature type="transmembrane region" description="Helical" evidence="10">
    <location>
        <begin position="561"/>
        <end position="583"/>
    </location>
</feature>
<feature type="transmembrane region" description="Helical" evidence="10">
    <location>
        <begin position="161"/>
        <end position="186"/>
    </location>
</feature>
<dbReference type="InterPro" id="IPR046806">
    <property type="entry name" value="MrpA_C/MbhE"/>
</dbReference>
<keyword evidence="4" id="KW-1003">Cell membrane</keyword>
<feature type="transmembrane region" description="Helical" evidence="10">
    <location>
        <begin position="446"/>
        <end position="469"/>
    </location>
</feature>
<dbReference type="PANTHER" id="PTHR43373:SF1">
    <property type="entry name" value="NA(+)_H(+) ANTIPORTER SUBUNIT A"/>
    <property type="match status" value="1"/>
</dbReference>
<evidence type="ECO:0000259" key="15">
    <source>
        <dbReference type="Pfam" id="PF20501"/>
    </source>
</evidence>